<keyword evidence="2 6" id="KW-0547">Nucleotide-binding</keyword>
<dbReference type="RefSeq" id="XP_017985527.1">
    <property type="nucleotide sequence ID" value="XM_018130377.1"/>
</dbReference>
<dbReference type="InterPro" id="IPR029047">
    <property type="entry name" value="HSP70_peptide-bd_sf"/>
</dbReference>
<dbReference type="PROSITE" id="PS00329">
    <property type="entry name" value="HSP70_2"/>
    <property type="match status" value="1"/>
</dbReference>
<dbReference type="Pfam" id="PF00012">
    <property type="entry name" value="HSP70"/>
    <property type="match status" value="1"/>
</dbReference>
<dbReference type="EMBL" id="CP014242">
    <property type="protein sequence ID" value="AMD18531.1"/>
    <property type="molecule type" value="Genomic_DNA"/>
</dbReference>
<dbReference type="CDD" id="cd10234">
    <property type="entry name" value="ASKHA_NBD_HSP70_DnaK-like"/>
    <property type="match status" value="1"/>
</dbReference>
<dbReference type="Gene3D" id="2.60.34.10">
    <property type="entry name" value="Substrate Binding Domain Of DNAk, Chain A, domain 1"/>
    <property type="match status" value="1"/>
</dbReference>
<dbReference type="Gene3D" id="3.90.640.10">
    <property type="entry name" value="Actin, Chain A, domain 4"/>
    <property type="match status" value="1"/>
</dbReference>
<keyword evidence="8" id="KW-1185">Reference proteome</keyword>
<dbReference type="AlphaFoldDB" id="A0A125RDT3"/>
<dbReference type="PROSITE" id="PS01036">
    <property type="entry name" value="HSP70_3"/>
    <property type="match status" value="1"/>
</dbReference>
<organism evidence="7 8">
    <name type="scientific">Eremothecium sinecaudum</name>
    <dbReference type="NCBI Taxonomy" id="45286"/>
    <lineage>
        <taxon>Eukaryota</taxon>
        <taxon>Fungi</taxon>
        <taxon>Dikarya</taxon>
        <taxon>Ascomycota</taxon>
        <taxon>Saccharomycotina</taxon>
        <taxon>Saccharomycetes</taxon>
        <taxon>Saccharomycetales</taxon>
        <taxon>Saccharomycetaceae</taxon>
        <taxon>Eremothecium</taxon>
    </lineage>
</organism>
<dbReference type="SUPFAM" id="SSF53067">
    <property type="entry name" value="Actin-like ATPase domain"/>
    <property type="match status" value="2"/>
</dbReference>
<dbReference type="FunFam" id="3.90.640.10:FF:000003">
    <property type="entry name" value="Molecular chaperone DnaK"/>
    <property type="match status" value="1"/>
</dbReference>
<dbReference type="GO" id="GO:0005524">
    <property type="term" value="F:ATP binding"/>
    <property type="evidence" value="ECO:0007669"/>
    <property type="project" value="UniProtKB-KW"/>
</dbReference>
<dbReference type="Gene3D" id="3.30.420.40">
    <property type="match status" value="2"/>
</dbReference>
<evidence type="ECO:0000256" key="4">
    <source>
        <dbReference type="ARBA" id="ARBA00023186"/>
    </source>
</evidence>
<dbReference type="GO" id="GO:0005739">
    <property type="term" value="C:mitochondrion"/>
    <property type="evidence" value="ECO:0007669"/>
    <property type="project" value="UniProtKB-ARBA"/>
</dbReference>
<dbReference type="GO" id="GO:0140662">
    <property type="term" value="F:ATP-dependent protein folding chaperone"/>
    <property type="evidence" value="ECO:0007669"/>
    <property type="project" value="InterPro"/>
</dbReference>
<dbReference type="GeneID" id="28721993"/>
<evidence type="ECO:0000256" key="5">
    <source>
        <dbReference type="ARBA" id="ARBA00048056"/>
    </source>
</evidence>
<comment type="catalytic activity">
    <reaction evidence="5">
        <text>ATP + H2O = ADP + phosphate + H(+)</text>
        <dbReference type="Rhea" id="RHEA:13065"/>
        <dbReference type="ChEBI" id="CHEBI:15377"/>
        <dbReference type="ChEBI" id="CHEBI:15378"/>
        <dbReference type="ChEBI" id="CHEBI:30616"/>
        <dbReference type="ChEBI" id="CHEBI:43474"/>
        <dbReference type="ChEBI" id="CHEBI:456216"/>
        <dbReference type="EC" id="3.6.4.10"/>
    </reaction>
</comment>
<evidence type="ECO:0000256" key="1">
    <source>
        <dbReference type="ARBA" id="ARBA00012554"/>
    </source>
</evidence>
<keyword evidence="3 6" id="KW-0067">ATP-binding</keyword>
<dbReference type="InterPro" id="IPR018181">
    <property type="entry name" value="Heat_shock_70_CS"/>
</dbReference>
<evidence type="ECO:0000256" key="6">
    <source>
        <dbReference type="RuleBase" id="RU003322"/>
    </source>
</evidence>
<dbReference type="OrthoDB" id="2401965at2759"/>
<evidence type="ECO:0000313" key="7">
    <source>
        <dbReference type="EMBL" id="AMD18531.1"/>
    </source>
</evidence>
<protein>
    <recommendedName>
        <fullName evidence="1">non-chaperonin molecular chaperone ATPase</fullName>
        <ecNumber evidence="1">3.6.4.10</ecNumber>
    </recommendedName>
</protein>
<dbReference type="NCBIfam" id="NF001413">
    <property type="entry name" value="PRK00290.1"/>
    <property type="match status" value="1"/>
</dbReference>
<keyword evidence="4" id="KW-0143">Chaperone</keyword>
<evidence type="ECO:0000256" key="2">
    <source>
        <dbReference type="ARBA" id="ARBA00022741"/>
    </source>
</evidence>
<dbReference type="InterPro" id="IPR013126">
    <property type="entry name" value="Hsp_70_fam"/>
</dbReference>
<comment type="similarity">
    <text evidence="6">Belongs to the heat shock protein 70 family.</text>
</comment>
<gene>
    <name evidence="7" type="ORF">AW171_hschr234</name>
</gene>
<sequence>MNLCSPINRLFLRQASTKVIGIDLGTTNSAVAYIRDSNNLQSATIIENDQGQRTTPSIVAYNKAGDAIVGSVAKRQAALNPKSTFFATKRLIGRLYDDPETQRDLKTLPYKIIRNEENAYAYLETSNGQVKSPAEIGSVILSYLRKSAEEYLNEKIDKAVVTVPAYFNDAQRQATKEAGTMIGLKVLRVVNEPTAAALSFGLNAKNNGLVAVYDLGGGTFDISLLDIEGGVFEVKATNGDTHLGGEDFDNVLVNYIVDEFIKQNPGVEKTSITSNGEVIQRIKDAAEKAKIELSHVSETVIDLPFIYDEKHLQLTLKEEELDNMTMHLIKKTIAPVYKALSDADVEPEDVDEIILVGGMTRMPKIRSMVSEVFNKKVNTTVNPDETVALGAAIQGGILSGEIKNVLLLDVTPLTLGIETFGGVFSPLIPRNTTIPIRKTEAFSTGADGQTGVEIRIYQGERGLVRDNIKIGDFTLAGIPPKPKGTPQIQVTFDIDADGIITVSAKEVSSGKEHSVNVIPNTGLTEAQIQKIIEEANANKERDMLIKKRLEVVNNADLMITDTEGVFEKHQNLINKEESYPGLLETLKNLRTKINHFKANDSDMSIDVDQIKRQADALQLKALQLFRDVSKKQNTK</sequence>
<dbReference type="Gene3D" id="3.30.30.30">
    <property type="match status" value="1"/>
</dbReference>
<evidence type="ECO:0000256" key="3">
    <source>
        <dbReference type="ARBA" id="ARBA00022840"/>
    </source>
</evidence>
<dbReference type="Proteomes" id="UP000243052">
    <property type="component" value="Chromosome ii"/>
</dbReference>
<accession>A0A125RDT3</accession>
<dbReference type="STRING" id="45286.A0A125RDT3"/>
<dbReference type="PRINTS" id="PR00301">
    <property type="entry name" value="HEATSHOCK70"/>
</dbReference>
<dbReference type="GO" id="GO:0070013">
    <property type="term" value="C:intracellular organelle lumen"/>
    <property type="evidence" value="ECO:0007669"/>
    <property type="project" value="UniProtKB-ARBA"/>
</dbReference>
<dbReference type="InterPro" id="IPR043129">
    <property type="entry name" value="ATPase_NBD"/>
</dbReference>
<dbReference type="PROSITE" id="PS00297">
    <property type="entry name" value="HSP70_1"/>
    <property type="match status" value="1"/>
</dbReference>
<proteinExistence type="inferred from homology"/>
<dbReference type="PANTHER" id="PTHR19375">
    <property type="entry name" value="HEAT SHOCK PROTEIN 70KDA"/>
    <property type="match status" value="1"/>
</dbReference>
<dbReference type="EC" id="3.6.4.10" evidence="1"/>
<dbReference type="FunFam" id="3.30.30.30:FF:000005">
    <property type="entry name" value="Heat shock protein ssb1"/>
    <property type="match status" value="1"/>
</dbReference>
<dbReference type="FunFam" id="2.60.34.10:FF:000014">
    <property type="entry name" value="Chaperone protein DnaK HSP70"/>
    <property type="match status" value="1"/>
</dbReference>
<dbReference type="FunFam" id="3.30.420.40:FF:000004">
    <property type="entry name" value="Molecular chaperone DnaK"/>
    <property type="match status" value="1"/>
</dbReference>
<name>A0A125RDT3_9SACH</name>
<dbReference type="SUPFAM" id="SSF100920">
    <property type="entry name" value="Heat shock protein 70kD (HSP70), peptide-binding domain"/>
    <property type="match status" value="1"/>
</dbReference>
<reference evidence="7 8" key="1">
    <citation type="submission" date="2016-01" db="EMBL/GenBank/DDBJ databases">
        <title>Genome sequence of the yeast Holleya sinecauda.</title>
        <authorList>
            <person name="Dietrich F.S."/>
        </authorList>
    </citation>
    <scope>NUCLEOTIDE SEQUENCE [LARGE SCALE GENOMIC DNA]</scope>
    <source>
        <strain evidence="7 8">ATCC 58844</strain>
    </source>
</reference>
<evidence type="ECO:0000313" key="8">
    <source>
        <dbReference type="Proteomes" id="UP000243052"/>
    </source>
</evidence>